<dbReference type="GO" id="GO:0019740">
    <property type="term" value="P:nitrogen utilization"/>
    <property type="evidence" value="ECO:0007669"/>
    <property type="project" value="TreeGrafter"/>
</dbReference>
<dbReference type="PANTHER" id="PTHR43407">
    <property type="entry name" value="GLUTAMINE SYNTHETASE"/>
    <property type="match status" value="1"/>
</dbReference>
<keyword evidence="6" id="KW-0436">Ligase</keyword>
<evidence type="ECO:0000256" key="1">
    <source>
        <dbReference type="ARBA" id="ARBA00009897"/>
    </source>
</evidence>
<dbReference type="SMART" id="SM01230">
    <property type="entry name" value="Gln-synt_C"/>
    <property type="match status" value="1"/>
</dbReference>
<dbReference type="AlphaFoldDB" id="A0A173XKZ1"/>
<gene>
    <name evidence="6" type="primary">glnA_1</name>
    <name evidence="6" type="ORF">ERS852470_00127</name>
</gene>
<accession>A0A173XKZ1</accession>
<evidence type="ECO:0000259" key="5">
    <source>
        <dbReference type="PROSITE" id="PS51987"/>
    </source>
</evidence>
<dbReference type="PANTHER" id="PTHR43407:SF1">
    <property type="entry name" value="LENGSIN"/>
    <property type="match status" value="1"/>
</dbReference>
<evidence type="ECO:0000313" key="7">
    <source>
        <dbReference type="Proteomes" id="UP000095558"/>
    </source>
</evidence>
<reference evidence="6 7" key="1">
    <citation type="submission" date="2015-09" db="EMBL/GenBank/DDBJ databases">
        <authorList>
            <consortium name="Pathogen Informatics"/>
        </authorList>
    </citation>
    <scope>NUCLEOTIDE SEQUENCE [LARGE SCALE GENOMIC DNA]</scope>
    <source>
        <strain evidence="6 7">2789STDY5834855</strain>
    </source>
</reference>
<dbReference type="OrthoDB" id="9807095at2"/>
<dbReference type="InterPro" id="IPR008146">
    <property type="entry name" value="Gln_synth_cat_dom"/>
</dbReference>
<feature type="domain" description="GS catalytic" evidence="5">
    <location>
        <begin position="131"/>
        <end position="554"/>
    </location>
</feature>
<dbReference type="Gene3D" id="3.30.590.10">
    <property type="entry name" value="Glutamine synthetase/guanido kinase, catalytic domain"/>
    <property type="match status" value="1"/>
</dbReference>
<evidence type="ECO:0000256" key="4">
    <source>
        <dbReference type="RuleBase" id="RU000384"/>
    </source>
</evidence>
<dbReference type="GO" id="GO:0004356">
    <property type="term" value="F:glutamine synthetase activity"/>
    <property type="evidence" value="ECO:0007669"/>
    <property type="project" value="UniProtKB-EC"/>
</dbReference>
<organism evidence="6 7">
    <name type="scientific">Clostridium disporicum</name>
    <dbReference type="NCBI Taxonomy" id="84024"/>
    <lineage>
        <taxon>Bacteria</taxon>
        <taxon>Bacillati</taxon>
        <taxon>Bacillota</taxon>
        <taxon>Clostridia</taxon>
        <taxon>Eubacteriales</taxon>
        <taxon>Clostridiaceae</taxon>
        <taxon>Clostridium</taxon>
    </lineage>
</organism>
<proteinExistence type="inferred from homology"/>
<dbReference type="GO" id="GO:0016020">
    <property type="term" value="C:membrane"/>
    <property type="evidence" value="ECO:0007669"/>
    <property type="project" value="TreeGrafter"/>
</dbReference>
<dbReference type="Proteomes" id="UP000095558">
    <property type="component" value="Unassembled WGS sequence"/>
</dbReference>
<evidence type="ECO:0000256" key="3">
    <source>
        <dbReference type="PROSITE-ProRule" id="PRU01331"/>
    </source>
</evidence>
<dbReference type="EC" id="6.3.1.2" evidence="2"/>
<evidence type="ECO:0000256" key="2">
    <source>
        <dbReference type="ARBA" id="ARBA00012937"/>
    </source>
</evidence>
<dbReference type="GeneID" id="83010528"/>
<sequence length="633" mass="72484">MIDNLLYTIPKENHTKEQVKEILTNHPEIKFVSFVGIDLSGNDTDEKIPVNLFLDDLDSFLHGVAVQTDGSSVVLPGIATLNNAKVDMIADLHSKWFVDYNYDFIDSATNKPVGTLRIPCFLYHDNKPVDSRNILHNAVKTFKDTLWNIFDTNPEVLDIYDIKKDDIDEIVITSATELEFWVKTPNSDAELEELSTSQVLHEQYWTRTKGKVRTALEETLLLMEAYGFEPEMGHKEVGGVRAKLDSSGNFDHVMEQIEVDWKYSDAVQAADNELFIKILVQETYRRYGLDVTFMAKPLDGVAGSGMHVHLGISLKLKNGKRINLFHTTKDHFLSVLGYGSLMGLLKNYEVMNPFISSTNNSLKRLKPGFEAPVCIVTSLGLSPSNPSRNRSILVGLIRDLANPLATRFELRSPNPHSNAYITIAVCYMAMLDGILYAVNNKKTDDELLAELSKEYGEEADYLEKDRKYRAEEDVFEDFTEEERNKYFSKAPATIYENITALDRYPEKVEVLKRNDVLTDQLINSFRMATIKRWKMEISHRIVNKFTAEIRACKCLHDANKALDLDLTNWTKIHELRLYIMKDTNFTKSLFTRLKDAIVENNLELASDLYLELEDKMSLLRNMYSSYKKNLLDI</sequence>
<dbReference type="GO" id="GO:0006542">
    <property type="term" value="P:glutamine biosynthetic process"/>
    <property type="evidence" value="ECO:0007669"/>
    <property type="project" value="TreeGrafter"/>
</dbReference>
<dbReference type="SUPFAM" id="SSF55931">
    <property type="entry name" value="Glutamine synthetase/guanido kinase"/>
    <property type="match status" value="1"/>
</dbReference>
<dbReference type="EMBL" id="CYZV01000001">
    <property type="protein sequence ID" value="CUN52334.1"/>
    <property type="molecule type" value="Genomic_DNA"/>
</dbReference>
<dbReference type="InterPro" id="IPR014746">
    <property type="entry name" value="Gln_synth/guanido_kin_cat_dom"/>
</dbReference>
<protein>
    <recommendedName>
        <fullName evidence="2">glutamine synthetase</fullName>
        <ecNumber evidence="2">6.3.1.2</ecNumber>
    </recommendedName>
</protein>
<name>A0A173XKZ1_9CLOT</name>
<comment type="similarity">
    <text evidence="1 3 4">Belongs to the glutamine synthetase family.</text>
</comment>
<evidence type="ECO:0000313" key="6">
    <source>
        <dbReference type="EMBL" id="CUN52334.1"/>
    </source>
</evidence>
<dbReference type="GO" id="GO:0005737">
    <property type="term" value="C:cytoplasm"/>
    <property type="evidence" value="ECO:0007669"/>
    <property type="project" value="TreeGrafter"/>
</dbReference>
<dbReference type="RefSeq" id="WP_042394211.1">
    <property type="nucleotide sequence ID" value="NZ_CYYT01000088.1"/>
</dbReference>
<dbReference type="PROSITE" id="PS51987">
    <property type="entry name" value="GS_CATALYTIC"/>
    <property type="match status" value="1"/>
</dbReference>
<dbReference type="Pfam" id="PF00120">
    <property type="entry name" value="Gln-synt_C"/>
    <property type="match status" value="1"/>
</dbReference>